<dbReference type="Proteomes" id="UP000215027">
    <property type="component" value="Chromosome I"/>
</dbReference>
<dbReference type="EMBL" id="LN890655">
    <property type="protein sequence ID" value="CUS05153.2"/>
    <property type="molecule type" value="Genomic_DNA"/>
</dbReference>
<dbReference type="InterPro" id="IPR006204">
    <property type="entry name" value="GHMP_kinase_N_dom"/>
</dbReference>
<dbReference type="GO" id="GO:0005829">
    <property type="term" value="C:cytosol"/>
    <property type="evidence" value="ECO:0007669"/>
    <property type="project" value="TreeGrafter"/>
</dbReference>
<comment type="pathway">
    <text evidence="9">Isoprenoid biosynthesis; isopentenyl diphosphate biosynthesis via mevalonate pathway; isopentenyl diphosphate from (R)-mevalonate: step 1/3.</text>
</comment>
<evidence type="ECO:0000313" key="13">
    <source>
        <dbReference type="Proteomes" id="UP000215027"/>
    </source>
</evidence>
<dbReference type="InterPro" id="IPR036554">
    <property type="entry name" value="GHMP_kinase_C_sf"/>
</dbReference>
<evidence type="ECO:0000256" key="2">
    <source>
        <dbReference type="ARBA" id="ARBA00022516"/>
    </source>
</evidence>
<evidence type="ECO:0000256" key="3">
    <source>
        <dbReference type="ARBA" id="ARBA00022679"/>
    </source>
</evidence>
<evidence type="ECO:0000256" key="1">
    <source>
        <dbReference type="ARBA" id="ARBA00022490"/>
    </source>
</evidence>
<dbReference type="OrthoDB" id="9764892at2"/>
<keyword evidence="7" id="KW-0460">Magnesium</keyword>
<dbReference type="SUPFAM" id="SSF54211">
    <property type="entry name" value="Ribosomal protein S5 domain 2-like"/>
    <property type="match status" value="1"/>
</dbReference>
<dbReference type="GO" id="GO:0005524">
    <property type="term" value="F:ATP binding"/>
    <property type="evidence" value="ECO:0007669"/>
    <property type="project" value="UniProtKB-KW"/>
</dbReference>
<dbReference type="Gene3D" id="3.30.70.890">
    <property type="entry name" value="GHMP kinase, C-terminal domain"/>
    <property type="match status" value="1"/>
</dbReference>
<evidence type="ECO:0000259" key="10">
    <source>
        <dbReference type="Pfam" id="PF00288"/>
    </source>
</evidence>
<keyword evidence="5 12" id="KW-0418">Kinase</keyword>
<keyword evidence="13" id="KW-1185">Reference proteome</keyword>
<keyword evidence="4" id="KW-0547">Nucleotide-binding</keyword>
<keyword evidence="3" id="KW-0808">Transferase</keyword>
<dbReference type="InterPro" id="IPR020568">
    <property type="entry name" value="Ribosomal_Su5_D2-typ_SF"/>
</dbReference>
<evidence type="ECO:0000256" key="6">
    <source>
        <dbReference type="ARBA" id="ARBA00022840"/>
    </source>
</evidence>
<evidence type="ECO:0000256" key="4">
    <source>
        <dbReference type="ARBA" id="ARBA00022741"/>
    </source>
</evidence>
<dbReference type="PANTHER" id="PTHR43290">
    <property type="entry name" value="MEVALONATE KINASE"/>
    <property type="match status" value="1"/>
</dbReference>
<accession>A0A161JMH8</accession>
<dbReference type="InterPro" id="IPR013750">
    <property type="entry name" value="GHMP_kinase_C_dom"/>
</dbReference>
<organism evidence="12 13">
    <name type="scientific">Candidatus Promineifilum breve</name>
    <dbReference type="NCBI Taxonomy" id="1806508"/>
    <lineage>
        <taxon>Bacteria</taxon>
        <taxon>Bacillati</taxon>
        <taxon>Chloroflexota</taxon>
        <taxon>Ardenticatenia</taxon>
        <taxon>Candidatus Promineifilales</taxon>
        <taxon>Candidatus Promineifilaceae</taxon>
        <taxon>Candidatus Promineifilum</taxon>
    </lineage>
</organism>
<dbReference type="InterPro" id="IPR006205">
    <property type="entry name" value="Mev_gal_kin"/>
</dbReference>
<proteinExistence type="predicted"/>
<dbReference type="PANTHER" id="PTHR43290:SF2">
    <property type="entry name" value="MEVALONATE KINASE"/>
    <property type="match status" value="1"/>
</dbReference>
<evidence type="ECO:0000256" key="7">
    <source>
        <dbReference type="ARBA" id="ARBA00022842"/>
    </source>
</evidence>
<evidence type="ECO:0000259" key="11">
    <source>
        <dbReference type="Pfam" id="PF08544"/>
    </source>
</evidence>
<feature type="domain" description="GHMP kinase C-terminal" evidence="11">
    <location>
        <begin position="226"/>
        <end position="302"/>
    </location>
</feature>
<gene>
    <name evidence="12" type="ORF">CFX0092_A3275</name>
</gene>
<evidence type="ECO:0000256" key="8">
    <source>
        <dbReference type="ARBA" id="ARBA00023098"/>
    </source>
</evidence>
<dbReference type="Pfam" id="PF00288">
    <property type="entry name" value="GHMP_kinases_N"/>
    <property type="match status" value="1"/>
</dbReference>
<dbReference type="PRINTS" id="PR00959">
    <property type="entry name" value="MEVGALKINASE"/>
</dbReference>
<dbReference type="AlphaFoldDB" id="A0A161JMH8"/>
<reference evidence="12" key="1">
    <citation type="submission" date="2016-01" db="EMBL/GenBank/DDBJ databases">
        <authorList>
            <person name="Mcilroy J.S."/>
            <person name="Karst M S."/>
            <person name="Albertsen M."/>
        </authorList>
    </citation>
    <scope>NUCLEOTIDE SEQUENCE</scope>
    <source>
        <strain evidence="12">Cfx-K</strain>
    </source>
</reference>
<dbReference type="SUPFAM" id="SSF55060">
    <property type="entry name" value="GHMP Kinase, C-terminal domain"/>
    <property type="match status" value="1"/>
</dbReference>
<dbReference type="Pfam" id="PF08544">
    <property type="entry name" value="GHMP_kinases_C"/>
    <property type="match status" value="1"/>
</dbReference>
<dbReference type="GO" id="GO:0004496">
    <property type="term" value="F:mevalonate kinase activity"/>
    <property type="evidence" value="ECO:0007669"/>
    <property type="project" value="InterPro"/>
</dbReference>
<name>A0A161JMH8_9CHLR</name>
<evidence type="ECO:0000313" key="12">
    <source>
        <dbReference type="EMBL" id="CUS05153.2"/>
    </source>
</evidence>
<keyword evidence="8" id="KW-0443">Lipid metabolism</keyword>
<dbReference type="Gene3D" id="3.30.230.10">
    <property type="match status" value="1"/>
</dbReference>
<protein>
    <submittedName>
        <fullName evidence="12">Mevalonate kinase</fullName>
    </submittedName>
</protein>
<evidence type="ECO:0000256" key="9">
    <source>
        <dbReference type="ARBA" id="ARBA00029438"/>
    </source>
</evidence>
<feature type="domain" description="GHMP kinase N-terminal" evidence="10">
    <location>
        <begin position="72"/>
        <end position="155"/>
    </location>
</feature>
<keyword evidence="2" id="KW-0444">Lipid biosynthesis</keyword>
<dbReference type="RefSeq" id="WP_095044401.1">
    <property type="nucleotide sequence ID" value="NZ_LN890655.1"/>
</dbReference>
<dbReference type="UniPathway" id="UPA00057">
    <property type="reaction ID" value="UER00098"/>
</dbReference>
<dbReference type="GO" id="GO:0019287">
    <property type="term" value="P:isopentenyl diphosphate biosynthetic process, mevalonate pathway"/>
    <property type="evidence" value="ECO:0007669"/>
    <property type="project" value="UniProtKB-UniPathway"/>
</dbReference>
<sequence>MITATAPGKVILFGEHAVVYGRPALAAPVTQLRAKAELTPTSEPDVLLVAPDVGRAALLSRTEPNNPLAAVVRIVETHCRCSLSAGYTLSVTSAIPIAGGLGSGAAIAIAIIRALGQYLEQADSFTPEVVSRLAYEVERLHHGTPSGIDNTVIAYERPVYFVRRAPQPLIETFAQARPLRLIIGDTGVSSRTKDVVGDVGRQWAADRAEFETIFDACGRIAEAGRAALAAGDLPAVGALMDENHDWLRRMTVSSPPLDALVGAARAAGALGAKLSGAGRGGNMIALVTAETEAAVSAALLAAGAARVMTSDVGA</sequence>
<dbReference type="KEGG" id="pbf:CFX0092_A3275"/>
<evidence type="ECO:0000256" key="5">
    <source>
        <dbReference type="ARBA" id="ARBA00022777"/>
    </source>
</evidence>
<dbReference type="InterPro" id="IPR014721">
    <property type="entry name" value="Ribsml_uS5_D2-typ_fold_subgr"/>
</dbReference>
<keyword evidence="1" id="KW-0963">Cytoplasm</keyword>
<dbReference type="NCBIfam" id="TIGR00549">
    <property type="entry name" value="mevalon_kin"/>
    <property type="match status" value="1"/>
</dbReference>
<keyword evidence="6" id="KW-0067">ATP-binding</keyword>